<keyword evidence="3" id="KW-0238">DNA-binding</keyword>
<dbReference type="SUPFAM" id="SSF46785">
    <property type="entry name" value="Winged helix' DNA-binding domain"/>
    <property type="match status" value="2"/>
</dbReference>
<dbReference type="PANTHER" id="PTHR30419">
    <property type="entry name" value="HTH-TYPE TRANSCRIPTIONAL REGULATOR YBHD"/>
    <property type="match status" value="1"/>
</dbReference>
<dbReference type="Pfam" id="PF03466">
    <property type="entry name" value="LysR_substrate"/>
    <property type="match status" value="1"/>
</dbReference>
<organism evidence="6 7">
    <name type="scientific">Aquamicrobium lusatiense</name>
    <dbReference type="NCBI Taxonomy" id="89772"/>
    <lineage>
        <taxon>Bacteria</taxon>
        <taxon>Pseudomonadati</taxon>
        <taxon>Pseudomonadota</taxon>
        <taxon>Alphaproteobacteria</taxon>
        <taxon>Hyphomicrobiales</taxon>
        <taxon>Phyllobacteriaceae</taxon>
        <taxon>Aquamicrobium</taxon>
    </lineage>
</organism>
<dbReference type="RefSeq" id="WP_183832920.1">
    <property type="nucleotide sequence ID" value="NZ_JACHEU010000007.1"/>
</dbReference>
<sequence length="398" mass="43315">MINLKFLRTFLAVMERGSISSAALAVGRAQSAVTRSILELEAGLGTQLFERNVHGMLPTDMAYILQSHAEKAMAEMDHARSIFLETFGPQGCNLNAPVFSLAIGHTRLLIFVQLVEQRHMGMVADHLEVSQPFVSQTLRELEQGIGVELMTRIATGMAPTATALVLAAQARRALAELRKAEDTIASLQLGMTGSVVIGTLSLGRIHLLPRAIARIVSDFPNVTVRTVEGTFEHLASLLHAGDLDFIMGALRPAEHIIGLLAETLVDDQIAVVARRDHPLANRTGIGAEDLRAARWILPPRGTSTRVLLEQALGRPDVPVETADITITRDLVLQSDLLTATSPHLLRHEIDAGRMTILSVAVPFRRRGIGLIQRSNSVLSMPSKLLIDTIRNMAHEQAL</sequence>
<keyword evidence="4" id="KW-0804">Transcription</keyword>
<dbReference type="InterPro" id="IPR000847">
    <property type="entry name" value="LysR_HTH_N"/>
</dbReference>
<comment type="similarity">
    <text evidence="1">Belongs to the LysR transcriptional regulatory family.</text>
</comment>
<dbReference type="InterPro" id="IPR036388">
    <property type="entry name" value="WH-like_DNA-bd_sf"/>
</dbReference>
<dbReference type="SUPFAM" id="SSF53850">
    <property type="entry name" value="Periplasmic binding protein-like II"/>
    <property type="match status" value="1"/>
</dbReference>
<dbReference type="InterPro" id="IPR050950">
    <property type="entry name" value="HTH-type_LysR_regulators"/>
</dbReference>
<dbReference type="InterPro" id="IPR005119">
    <property type="entry name" value="LysR_subst-bd"/>
</dbReference>
<evidence type="ECO:0000256" key="2">
    <source>
        <dbReference type="ARBA" id="ARBA00023015"/>
    </source>
</evidence>
<dbReference type="Proteomes" id="UP000533306">
    <property type="component" value="Unassembled WGS sequence"/>
</dbReference>
<reference evidence="6 7" key="1">
    <citation type="submission" date="2020-08" db="EMBL/GenBank/DDBJ databases">
        <title>Genomic Encyclopedia of Type Strains, Phase IV (KMG-IV): sequencing the most valuable type-strain genomes for metagenomic binning, comparative biology and taxonomic classification.</title>
        <authorList>
            <person name="Goeker M."/>
        </authorList>
    </citation>
    <scope>NUCLEOTIDE SEQUENCE [LARGE SCALE GENOMIC DNA]</scope>
    <source>
        <strain evidence="6 7">DSM 11099</strain>
    </source>
</reference>
<dbReference type="PANTHER" id="PTHR30419:SF14">
    <property type="entry name" value="LYSR FAMILY TRANSCRIPTIONAL REGULATOR"/>
    <property type="match status" value="1"/>
</dbReference>
<dbReference type="InterPro" id="IPR036390">
    <property type="entry name" value="WH_DNA-bd_sf"/>
</dbReference>
<gene>
    <name evidence="6" type="ORF">HNR59_004008</name>
</gene>
<protein>
    <submittedName>
        <fullName evidence="6">LysR family transcriptional regulator of gallate degradation</fullName>
    </submittedName>
</protein>
<feature type="domain" description="HTH lysR-type" evidence="5">
    <location>
        <begin position="2"/>
        <end position="59"/>
    </location>
</feature>
<keyword evidence="7" id="KW-1185">Reference proteome</keyword>
<dbReference type="AlphaFoldDB" id="A0A7W9VXW9"/>
<dbReference type="PROSITE" id="PS50931">
    <property type="entry name" value="HTH_LYSR"/>
    <property type="match status" value="2"/>
</dbReference>
<proteinExistence type="inferred from homology"/>
<name>A0A7W9VXW9_9HYPH</name>
<dbReference type="GO" id="GO:0003677">
    <property type="term" value="F:DNA binding"/>
    <property type="evidence" value="ECO:0007669"/>
    <property type="project" value="UniProtKB-KW"/>
</dbReference>
<evidence type="ECO:0000256" key="1">
    <source>
        <dbReference type="ARBA" id="ARBA00009437"/>
    </source>
</evidence>
<dbReference type="Pfam" id="PF00126">
    <property type="entry name" value="HTH_1"/>
    <property type="match status" value="2"/>
</dbReference>
<evidence type="ECO:0000259" key="5">
    <source>
        <dbReference type="PROSITE" id="PS50931"/>
    </source>
</evidence>
<dbReference type="GO" id="GO:0003700">
    <property type="term" value="F:DNA-binding transcription factor activity"/>
    <property type="evidence" value="ECO:0007669"/>
    <property type="project" value="InterPro"/>
</dbReference>
<evidence type="ECO:0000313" key="7">
    <source>
        <dbReference type="Proteomes" id="UP000533306"/>
    </source>
</evidence>
<feature type="domain" description="HTH lysR-type" evidence="5">
    <location>
        <begin position="108"/>
        <end position="160"/>
    </location>
</feature>
<dbReference type="Gene3D" id="1.10.10.10">
    <property type="entry name" value="Winged helix-like DNA-binding domain superfamily/Winged helix DNA-binding domain"/>
    <property type="match status" value="2"/>
</dbReference>
<comment type="caution">
    <text evidence="6">The sequence shown here is derived from an EMBL/GenBank/DDBJ whole genome shotgun (WGS) entry which is preliminary data.</text>
</comment>
<dbReference type="Gene3D" id="3.40.190.290">
    <property type="match status" value="1"/>
</dbReference>
<keyword evidence="2" id="KW-0805">Transcription regulation</keyword>
<evidence type="ECO:0000256" key="4">
    <source>
        <dbReference type="ARBA" id="ARBA00023163"/>
    </source>
</evidence>
<evidence type="ECO:0000256" key="3">
    <source>
        <dbReference type="ARBA" id="ARBA00023125"/>
    </source>
</evidence>
<accession>A0A7W9VXW9</accession>
<dbReference type="GO" id="GO:0005829">
    <property type="term" value="C:cytosol"/>
    <property type="evidence" value="ECO:0007669"/>
    <property type="project" value="TreeGrafter"/>
</dbReference>
<dbReference type="EMBL" id="JACHEU010000007">
    <property type="protein sequence ID" value="MBB6014612.1"/>
    <property type="molecule type" value="Genomic_DNA"/>
</dbReference>
<evidence type="ECO:0000313" key="6">
    <source>
        <dbReference type="EMBL" id="MBB6014612.1"/>
    </source>
</evidence>